<evidence type="ECO:0000313" key="10">
    <source>
        <dbReference type="Proteomes" id="UP000008743"/>
    </source>
</evidence>
<evidence type="ECO:0000259" key="8">
    <source>
        <dbReference type="Pfam" id="PF16699"/>
    </source>
</evidence>
<dbReference type="PROSITE" id="PS50294">
    <property type="entry name" value="WD_REPEATS_REGION"/>
    <property type="match status" value="3"/>
</dbReference>
<dbReference type="eggNOG" id="KOG0640">
    <property type="taxonomic scope" value="Eukaryota"/>
</dbReference>
<dbReference type="PRINTS" id="PR00320">
    <property type="entry name" value="GPROTEINBRPT"/>
</dbReference>
<feature type="repeat" description="WD" evidence="7">
    <location>
        <begin position="215"/>
        <end position="256"/>
    </location>
</feature>
<evidence type="ECO:0000256" key="7">
    <source>
        <dbReference type="PROSITE-ProRule" id="PRU00221"/>
    </source>
</evidence>
<dbReference type="SUPFAM" id="SSF50978">
    <property type="entry name" value="WD40 repeat-like"/>
    <property type="match status" value="1"/>
</dbReference>
<dbReference type="SMART" id="SM00320">
    <property type="entry name" value="WD40"/>
    <property type="match status" value="6"/>
</dbReference>
<dbReference type="CDD" id="cd00200">
    <property type="entry name" value="WD40"/>
    <property type="match status" value="1"/>
</dbReference>
<feature type="repeat" description="WD" evidence="7">
    <location>
        <begin position="305"/>
        <end position="346"/>
    </location>
</feature>
<keyword evidence="3" id="KW-0507">mRNA processing</keyword>
<dbReference type="PANTHER" id="PTHR44133">
    <property type="entry name" value="CLEAVAGE STIMULATION FACTOR SUBUNIT 1"/>
    <property type="match status" value="1"/>
</dbReference>
<evidence type="ECO:0000256" key="3">
    <source>
        <dbReference type="ARBA" id="ARBA00022664"/>
    </source>
</evidence>
<evidence type="ECO:0000313" key="9">
    <source>
        <dbReference type="EMBL" id="KJE97678.1"/>
    </source>
</evidence>
<evidence type="ECO:0000256" key="4">
    <source>
        <dbReference type="ARBA" id="ARBA00022737"/>
    </source>
</evidence>
<dbReference type="PROSITE" id="PS00678">
    <property type="entry name" value="WD_REPEATS_1"/>
    <property type="match status" value="1"/>
</dbReference>
<dbReference type="InterPro" id="IPR044633">
    <property type="entry name" value="CstF1-like"/>
</dbReference>
<dbReference type="GO" id="GO:0005848">
    <property type="term" value="C:mRNA cleavage stimulating factor complex"/>
    <property type="evidence" value="ECO:0007669"/>
    <property type="project" value="InterPro"/>
</dbReference>
<dbReference type="Gene3D" id="1.20.960.50">
    <property type="entry name" value="Cleavage stimulation factor subunit 1, dimerisation domain"/>
    <property type="match status" value="1"/>
</dbReference>
<dbReference type="EMBL" id="KE346375">
    <property type="protein sequence ID" value="KJE97678.1"/>
    <property type="molecule type" value="Genomic_DNA"/>
</dbReference>
<dbReference type="AlphaFoldDB" id="A0A0D2WXW9"/>
<accession>A0A0D2WXW9</accession>
<evidence type="ECO:0000256" key="6">
    <source>
        <dbReference type="ARBA" id="ARBA00029851"/>
    </source>
</evidence>
<evidence type="ECO:0000256" key="2">
    <source>
        <dbReference type="ARBA" id="ARBA00022574"/>
    </source>
</evidence>
<dbReference type="InterPro" id="IPR015943">
    <property type="entry name" value="WD40/YVTN_repeat-like_dom_sf"/>
</dbReference>
<dbReference type="InterPro" id="IPR019775">
    <property type="entry name" value="WD40_repeat_CS"/>
</dbReference>
<dbReference type="Pfam" id="PF16699">
    <property type="entry name" value="CSTF1_dimer"/>
    <property type="match status" value="1"/>
</dbReference>
<dbReference type="Proteomes" id="UP000008743">
    <property type="component" value="Unassembled WGS sequence"/>
</dbReference>
<dbReference type="InterPro" id="IPR038184">
    <property type="entry name" value="CSTF1_dimer_sf"/>
</dbReference>
<dbReference type="InterPro" id="IPR032028">
    <property type="entry name" value="CSTF1_dimer"/>
</dbReference>
<name>A0A0D2WXW9_CAPO3</name>
<dbReference type="GO" id="GO:0031124">
    <property type="term" value="P:mRNA 3'-end processing"/>
    <property type="evidence" value="ECO:0007669"/>
    <property type="project" value="InterPro"/>
</dbReference>
<dbReference type="GO" id="GO:0003723">
    <property type="term" value="F:RNA binding"/>
    <property type="evidence" value="ECO:0007669"/>
    <property type="project" value="TreeGrafter"/>
</dbReference>
<feature type="repeat" description="WD" evidence="7">
    <location>
        <begin position="171"/>
        <end position="203"/>
    </location>
</feature>
<evidence type="ECO:0000256" key="5">
    <source>
        <dbReference type="ARBA" id="ARBA00023242"/>
    </source>
</evidence>
<proteinExistence type="predicted"/>
<dbReference type="STRING" id="595528.A0A0D2WXW9"/>
<dbReference type="InterPro" id="IPR036322">
    <property type="entry name" value="WD40_repeat_dom_sf"/>
</dbReference>
<keyword evidence="4" id="KW-0677">Repeat</keyword>
<comment type="subcellular location">
    <subcellularLocation>
        <location evidence="1">Nucleus</location>
    </subcellularLocation>
</comment>
<protein>
    <recommendedName>
        <fullName evidence="6">Cleavage stimulation factor 50 kDa subunit</fullName>
    </recommendedName>
</protein>
<feature type="repeat" description="WD" evidence="7">
    <location>
        <begin position="260"/>
        <end position="301"/>
    </location>
</feature>
<reference evidence="10" key="1">
    <citation type="submission" date="2011-02" db="EMBL/GenBank/DDBJ databases">
        <title>The Genome Sequence of Capsaspora owczarzaki ATCC 30864.</title>
        <authorList>
            <person name="Russ C."/>
            <person name="Cuomo C."/>
            <person name="Burger G."/>
            <person name="Gray M.W."/>
            <person name="Holland P.W.H."/>
            <person name="King N."/>
            <person name="Lang F.B.F."/>
            <person name="Roger A.J."/>
            <person name="Ruiz-Trillo I."/>
            <person name="Young S.K."/>
            <person name="Zeng Q."/>
            <person name="Gargeya S."/>
            <person name="Alvarado L."/>
            <person name="Berlin A."/>
            <person name="Chapman S.B."/>
            <person name="Chen Z."/>
            <person name="Freedman E."/>
            <person name="Gellesch M."/>
            <person name="Goldberg J."/>
            <person name="Griggs A."/>
            <person name="Gujja S."/>
            <person name="Heilman E."/>
            <person name="Heiman D."/>
            <person name="Howarth C."/>
            <person name="Mehta T."/>
            <person name="Neiman D."/>
            <person name="Pearson M."/>
            <person name="Roberts A."/>
            <person name="Saif S."/>
            <person name="Shea T."/>
            <person name="Shenoy N."/>
            <person name="Sisk P."/>
            <person name="Stolte C."/>
            <person name="Sykes S."/>
            <person name="White J."/>
            <person name="Yandava C."/>
            <person name="Haas B."/>
            <person name="Nusbaum C."/>
            <person name="Birren B."/>
        </authorList>
    </citation>
    <scope>NUCLEOTIDE SEQUENCE</scope>
    <source>
        <strain evidence="10">ATCC 30864</strain>
    </source>
</reference>
<dbReference type="PANTHER" id="PTHR44133:SF2">
    <property type="entry name" value="CLEAVAGE STIMULATION FACTOR SUBUNIT 1"/>
    <property type="match status" value="1"/>
</dbReference>
<dbReference type="OrthoDB" id="14421at2759"/>
<evidence type="ECO:0000256" key="1">
    <source>
        <dbReference type="ARBA" id="ARBA00004123"/>
    </source>
</evidence>
<dbReference type="PROSITE" id="PS50082">
    <property type="entry name" value="WD_REPEATS_2"/>
    <property type="match status" value="4"/>
</dbReference>
<gene>
    <name evidence="9" type="ORF">CAOG_007785</name>
</gene>
<keyword evidence="10" id="KW-1185">Reference proteome</keyword>
<dbReference type="InterPro" id="IPR001680">
    <property type="entry name" value="WD40_rpt"/>
</dbReference>
<dbReference type="PhylomeDB" id="A0A0D2WXW9"/>
<sequence>MSATLDRNMLYRLLVGQLRLDGFDSLAVNLAKAVNLHPSVAATPSSRLESLIQLGLKAEAAGFAGASDANNNGGFAADRDGGAGAAESSMGGGQLLDFELEQPTDLPAMPEFYVTFSATHKGPCTVAAFNSDASLVATGSADTVIKLLDANRLSGERQGEEDDEPRTKRTFYDHAADVTDLAFHPTMPYLLSGSKDGTVKLFNCNKLGIKRAFKFIQDASAIRSLSVHPSGQFVLVGTDEKAVRLYDLETFQCYVAANAADHHLSGIHKVQYAAECNVYATCSGDGSIKVWDTVSSRCVLTLPKAHGTDIEVTSLAFSKNGKYIVSGGSDGSVRLWDVAAVNVLQNYEGSRNTQLPTRVALSYDERFVYANDEATVGMFVWDARSGERVRSHPGNPVPGLTSQIRNIAAHPERPGFLACCEDGRARFWGVRE</sequence>
<dbReference type="Pfam" id="PF00400">
    <property type="entry name" value="WD40"/>
    <property type="match status" value="5"/>
</dbReference>
<keyword evidence="2 7" id="KW-0853">WD repeat</keyword>
<dbReference type="InterPro" id="IPR020472">
    <property type="entry name" value="WD40_PAC1"/>
</dbReference>
<dbReference type="Gene3D" id="2.130.10.10">
    <property type="entry name" value="YVTN repeat-like/Quinoprotein amine dehydrogenase"/>
    <property type="match status" value="2"/>
</dbReference>
<feature type="domain" description="Cleavage stimulation factor subunit 1 dimerisation" evidence="8">
    <location>
        <begin position="6"/>
        <end position="59"/>
    </location>
</feature>
<keyword evidence="5" id="KW-0539">Nucleus</keyword>
<organism evidence="9 10">
    <name type="scientific">Capsaspora owczarzaki (strain ATCC 30864)</name>
    <dbReference type="NCBI Taxonomy" id="595528"/>
    <lineage>
        <taxon>Eukaryota</taxon>
        <taxon>Filasterea</taxon>
        <taxon>Capsaspora</taxon>
    </lineage>
</organism>
<dbReference type="InParanoid" id="A0A0D2WXW9"/>